<organism evidence="1 2">
    <name type="scientific">Orchesella dallaii</name>
    <dbReference type="NCBI Taxonomy" id="48710"/>
    <lineage>
        <taxon>Eukaryota</taxon>
        <taxon>Metazoa</taxon>
        <taxon>Ecdysozoa</taxon>
        <taxon>Arthropoda</taxon>
        <taxon>Hexapoda</taxon>
        <taxon>Collembola</taxon>
        <taxon>Entomobryomorpha</taxon>
        <taxon>Entomobryoidea</taxon>
        <taxon>Orchesellidae</taxon>
        <taxon>Orchesellinae</taxon>
        <taxon>Orchesella</taxon>
    </lineage>
</organism>
<gene>
    <name evidence="1" type="ORF">ODALV1_LOCUS8135</name>
</gene>
<proteinExistence type="predicted"/>
<dbReference type="EMBL" id="CAXLJM020000025">
    <property type="protein sequence ID" value="CAL8092145.1"/>
    <property type="molecule type" value="Genomic_DNA"/>
</dbReference>
<evidence type="ECO:0000313" key="2">
    <source>
        <dbReference type="Proteomes" id="UP001642540"/>
    </source>
</evidence>
<keyword evidence="2" id="KW-1185">Reference proteome</keyword>
<protein>
    <submittedName>
        <fullName evidence="1">Uncharacterized protein</fullName>
    </submittedName>
</protein>
<accession>A0ABP1Q7I7</accession>
<evidence type="ECO:0000313" key="1">
    <source>
        <dbReference type="EMBL" id="CAL8092145.1"/>
    </source>
</evidence>
<reference evidence="1 2" key="1">
    <citation type="submission" date="2024-08" db="EMBL/GenBank/DDBJ databases">
        <authorList>
            <person name="Cucini C."/>
            <person name="Frati F."/>
        </authorList>
    </citation>
    <scope>NUCLEOTIDE SEQUENCE [LARGE SCALE GENOMIC DNA]</scope>
</reference>
<dbReference type="Proteomes" id="UP001642540">
    <property type="component" value="Unassembled WGS sequence"/>
</dbReference>
<comment type="caution">
    <text evidence="1">The sequence shown here is derived from an EMBL/GenBank/DDBJ whole genome shotgun (WGS) entry which is preliminary data.</text>
</comment>
<name>A0ABP1Q7I7_9HEXA</name>
<sequence>MDKVRFTQPFNGLVGIHQIPPNGAAYYKKMVELKATGTQMTCNFKFEEKWQVQVRLQESPDGMLRVDGFDGYSLMAGVNNSMFYVKDENNGLRRALCPYPGCTGDPLPDEVWYCKNHLNSIDKEIIKPDIPCLPANMNKLESLSAPSDSHLKIHANQRAINVDTSSPDSPVVVSSCVSIHNKNKTKTSQKNVLKIIEQPMRKKALDFSPRKYATRLQIKRESSSCSEIENTITSRRITTKRITDKKKLIKRPRYSSSSSDEFTIVDFK</sequence>